<protein>
    <submittedName>
        <fullName evidence="1">Uncharacterized protein</fullName>
    </submittedName>
</protein>
<gene>
    <name evidence="1" type="ordered locus">MSWAN_0776</name>
</gene>
<dbReference type="GeneID" id="10668272"/>
<dbReference type="KEGG" id="mew:MSWAN_0776"/>
<dbReference type="RefSeq" id="WP_013825309.1">
    <property type="nucleotide sequence ID" value="NC_015574.1"/>
</dbReference>
<reference evidence="1 2" key="1">
    <citation type="journal article" date="2014" name="Int. J. Syst. Evol. Microbiol.">
        <title>Methanobacterium paludis sp. nov. and a novel strain of Methanobacterium lacus isolated from northern peatlands.</title>
        <authorList>
            <person name="Cadillo-Quiroz H."/>
            <person name="Brauer S.L."/>
            <person name="Goodson N."/>
            <person name="Yavitt J.B."/>
            <person name="Zinder S.H."/>
        </authorList>
    </citation>
    <scope>NUCLEOTIDE SEQUENCE [LARGE SCALE GENOMIC DNA]</scope>
    <source>
        <strain evidence="2">DSM 25820 / JCM 18151 / SWAN1</strain>
    </source>
</reference>
<name>F6D868_METPW</name>
<proteinExistence type="predicted"/>
<dbReference type="AlphaFoldDB" id="F6D868"/>
<evidence type="ECO:0000313" key="1">
    <source>
        <dbReference type="EMBL" id="AEG17807.1"/>
    </source>
</evidence>
<sequence>MDAEEDMEEIVKEVVKLVENKTINDVALGTVLVKIVENKTIDDVDVEMALFKRFLVDKVAPDSEYKESFEEYLDFTITKITKNLEHQDKEVTFDNAFQEYVELVEKDHNLLILQVSDLKEKFMF</sequence>
<evidence type="ECO:0000313" key="2">
    <source>
        <dbReference type="Proteomes" id="UP000009231"/>
    </source>
</evidence>
<accession>F6D868</accession>
<dbReference type="HOGENOM" id="CLU_1998776_0_0_2"/>
<dbReference type="Proteomes" id="UP000009231">
    <property type="component" value="Chromosome"/>
</dbReference>
<organism evidence="1 2">
    <name type="scientific">Methanobacterium paludis (strain DSM 25820 / JCM 18151 / SWAN1)</name>
    <dbReference type="NCBI Taxonomy" id="868131"/>
    <lineage>
        <taxon>Archaea</taxon>
        <taxon>Methanobacteriati</taxon>
        <taxon>Methanobacteriota</taxon>
        <taxon>Methanomada group</taxon>
        <taxon>Methanobacteria</taxon>
        <taxon>Methanobacteriales</taxon>
        <taxon>Methanobacteriaceae</taxon>
        <taxon>Methanobacterium</taxon>
    </lineage>
</organism>
<dbReference type="EMBL" id="CP002772">
    <property type="protein sequence ID" value="AEG17807.1"/>
    <property type="molecule type" value="Genomic_DNA"/>
</dbReference>
<keyword evidence="2" id="KW-1185">Reference proteome</keyword>